<sequence>MVRGLGMSQVLPVEARRDAILEAVEPIQRRRIERALDELKSRPKGSSRAFTDGFSKSELDYVRLTCRDMGLACEDFEEGVMATVIGAPDPGDSVDPGTRRVIARAIEALAEAPENTSLPFVDGFTKAELDYVRALCREKGLACVDFEDGVKATAMTAA</sequence>
<comment type="caution">
    <text evidence="1">The sequence shown here is derived from an EMBL/GenBank/DDBJ whole genome shotgun (WGS) entry which is preliminary data.</text>
</comment>
<gene>
    <name evidence="1" type="ORF">HPB48_019489</name>
</gene>
<name>A0A9J6GCX5_HAELO</name>
<evidence type="ECO:0000313" key="2">
    <source>
        <dbReference type="Proteomes" id="UP000821853"/>
    </source>
</evidence>
<dbReference type="Proteomes" id="UP000821853">
    <property type="component" value="Unassembled WGS sequence"/>
</dbReference>
<protein>
    <submittedName>
        <fullName evidence="1">Uncharacterized protein</fullName>
    </submittedName>
</protein>
<organism evidence="1 2">
    <name type="scientific">Haemaphysalis longicornis</name>
    <name type="common">Bush tick</name>
    <dbReference type="NCBI Taxonomy" id="44386"/>
    <lineage>
        <taxon>Eukaryota</taxon>
        <taxon>Metazoa</taxon>
        <taxon>Ecdysozoa</taxon>
        <taxon>Arthropoda</taxon>
        <taxon>Chelicerata</taxon>
        <taxon>Arachnida</taxon>
        <taxon>Acari</taxon>
        <taxon>Parasitiformes</taxon>
        <taxon>Ixodida</taxon>
        <taxon>Ixodoidea</taxon>
        <taxon>Ixodidae</taxon>
        <taxon>Haemaphysalinae</taxon>
        <taxon>Haemaphysalis</taxon>
    </lineage>
</organism>
<proteinExistence type="predicted"/>
<keyword evidence="2" id="KW-1185">Reference proteome</keyword>
<dbReference type="OrthoDB" id="8116123at2759"/>
<evidence type="ECO:0000313" key="1">
    <source>
        <dbReference type="EMBL" id="KAH9376310.1"/>
    </source>
</evidence>
<dbReference type="EMBL" id="JABSTR010000008">
    <property type="protein sequence ID" value="KAH9376310.1"/>
    <property type="molecule type" value="Genomic_DNA"/>
</dbReference>
<accession>A0A9J6GCX5</accession>
<dbReference type="VEuPathDB" id="VectorBase:HLOH_048842"/>
<dbReference type="AlphaFoldDB" id="A0A9J6GCX5"/>
<reference evidence="1 2" key="1">
    <citation type="journal article" date="2020" name="Cell">
        <title>Large-Scale Comparative Analyses of Tick Genomes Elucidate Their Genetic Diversity and Vector Capacities.</title>
        <authorList>
            <consortium name="Tick Genome and Microbiome Consortium (TIGMIC)"/>
            <person name="Jia N."/>
            <person name="Wang J."/>
            <person name="Shi W."/>
            <person name="Du L."/>
            <person name="Sun Y."/>
            <person name="Zhan W."/>
            <person name="Jiang J.F."/>
            <person name="Wang Q."/>
            <person name="Zhang B."/>
            <person name="Ji P."/>
            <person name="Bell-Sakyi L."/>
            <person name="Cui X.M."/>
            <person name="Yuan T.T."/>
            <person name="Jiang B.G."/>
            <person name="Yang W.F."/>
            <person name="Lam T.T."/>
            <person name="Chang Q.C."/>
            <person name="Ding S.J."/>
            <person name="Wang X.J."/>
            <person name="Zhu J.G."/>
            <person name="Ruan X.D."/>
            <person name="Zhao L."/>
            <person name="Wei J.T."/>
            <person name="Ye R.Z."/>
            <person name="Que T.C."/>
            <person name="Du C.H."/>
            <person name="Zhou Y.H."/>
            <person name="Cheng J.X."/>
            <person name="Dai P.F."/>
            <person name="Guo W.B."/>
            <person name="Han X.H."/>
            <person name="Huang E.J."/>
            <person name="Li L.F."/>
            <person name="Wei W."/>
            <person name="Gao Y.C."/>
            <person name="Liu J.Z."/>
            <person name="Shao H.Z."/>
            <person name="Wang X."/>
            <person name="Wang C.C."/>
            <person name="Yang T.C."/>
            <person name="Huo Q.B."/>
            <person name="Li W."/>
            <person name="Chen H.Y."/>
            <person name="Chen S.E."/>
            <person name="Zhou L.G."/>
            <person name="Ni X.B."/>
            <person name="Tian J.H."/>
            <person name="Sheng Y."/>
            <person name="Liu T."/>
            <person name="Pan Y.S."/>
            <person name="Xia L.Y."/>
            <person name="Li J."/>
            <person name="Zhao F."/>
            <person name="Cao W.C."/>
        </authorList>
    </citation>
    <scope>NUCLEOTIDE SEQUENCE [LARGE SCALE GENOMIC DNA]</scope>
    <source>
        <strain evidence="1">HaeL-2018</strain>
    </source>
</reference>